<dbReference type="GO" id="GO:0006644">
    <property type="term" value="P:phospholipid metabolic process"/>
    <property type="evidence" value="ECO:0007669"/>
    <property type="project" value="InterPro"/>
</dbReference>
<dbReference type="AlphaFoldDB" id="A0A0D9NTK8"/>
<dbReference type="InterPro" id="IPR036444">
    <property type="entry name" value="PLipase_A2_dom_sf"/>
</dbReference>
<sequence length="167" mass="19201">MAISFIRKPEDNPRPIGNRQVSQIGSIFYAPNTELRQPLPRLPSASKNLATPRVLSCCNWSSDNCSWSPDKPDGFNFIPSCHRHDFGYRNTKAQKRFTSDMKTRIDDNFKKDLYKHCSQFSGIWSFKGVECRRIADIYVDFVQKLGKREGDKLGFIFRDNSGLGIDE</sequence>
<dbReference type="Gene3D" id="1.20.90.10">
    <property type="entry name" value="Phospholipase A2 domain"/>
    <property type="match status" value="1"/>
</dbReference>
<dbReference type="OrthoDB" id="5120271at2759"/>
<reference evidence="2" key="1">
    <citation type="journal article" date="2014" name="BMC Genomics">
        <title>The genome sequence of the biocontrol fungus Metarhizium anisopliae and comparative genomics of Metarhizium species.</title>
        <authorList>
            <person name="Pattemore J.A."/>
            <person name="Hane J.K."/>
            <person name="Williams A.H."/>
            <person name="Wilson B.A."/>
            <person name="Stodart B.J."/>
            <person name="Ash G.J."/>
        </authorList>
    </citation>
    <scope>NUCLEOTIDE SEQUENCE [LARGE SCALE GENOMIC DNA]</scope>
    <source>
        <strain evidence="2">BRIP 53293</strain>
    </source>
</reference>
<dbReference type="EMBL" id="KE384740">
    <property type="protein sequence ID" value="KJK77156.1"/>
    <property type="molecule type" value="Genomic_DNA"/>
</dbReference>
<protein>
    <submittedName>
        <fullName evidence="1">Uncharacterized protein</fullName>
    </submittedName>
</protein>
<organism evidence="1 2">
    <name type="scientific">Metarhizium anisopliae BRIP 53293</name>
    <dbReference type="NCBI Taxonomy" id="1291518"/>
    <lineage>
        <taxon>Eukaryota</taxon>
        <taxon>Fungi</taxon>
        <taxon>Dikarya</taxon>
        <taxon>Ascomycota</taxon>
        <taxon>Pezizomycotina</taxon>
        <taxon>Sordariomycetes</taxon>
        <taxon>Hypocreomycetidae</taxon>
        <taxon>Hypocreales</taxon>
        <taxon>Clavicipitaceae</taxon>
        <taxon>Metarhizium</taxon>
    </lineage>
</organism>
<evidence type="ECO:0000313" key="2">
    <source>
        <dbReference type="Proteomes" id="UP000054544"/>
    </source>
</evidence>
<evidence type="ECO:0000313" key="1">
    <source>
        <dbReference type="EMBL" id="KJK77156.1"/>
    </source>
</evidence>
<dbReference type="GO" id="GO:0004623">
    <property type="term" value="F:phospholipase A2 activity"/>
    <property type="evidence" value="ECO:0007669"/>
    <property type="project" value="InterPro"/>
</dbReference>
<accession>A0A0D9NTK8</accession>
<name>A0A0D9NTK8_METAN</name>
<dbReference type="InterPro" id="IPR015141">
    <property type="entry name" value="PLipase_A2_prok/fun"/>
</dbReference>
<keyword evidence="2" id="KW-1185">Reference proteome</keyword>
<dbReference type="GO" id="GO:0050482">
    <property type="term" value="P:arachidonate secretion"/>
    <property type="evidence" value="ECO:0007669"/>
    <property type="project" value="InterPro"/>
</dbReference>
<dbReference type="Pfam" id="PF09056">
    <property type="entry name" value="Phospholip_A2_3"/>
    <property type="match status" value="1"/>
</dbReference>
<dbReference type="Proteomes" id="UP000054544">
    <property type="component" value="Unassembled WGS sequence"/>
</dbReference>
<gene>
    <name evidence="1" type="ORF">H634G_07577</name>
</gene>
<proteinExistence type="predicted"/>
<dbReference type="SUPFAM" id="SSF48619">
    <property type="entry name" value="Phospholipase A2, PLA2"/>
    <property type="match status" value="1"/>
</dbReference>